<evidence type="ECO:0000313" key="4">
    <source>
        <dbReference type="Proteomes" id="UP000256485"/>
    </source>
</evidence>
<organism evidence="3 4">
    <name type="scientific">Thermasporomyces composti</name>
    <dbReference type="NCBI Taxonomy" id="696763"/>
    <lineage>
        <taxon>Bacteria</taxon>
        <taxon>Bacillati</taxon>
        <taxon>Actinomycetota</taxon>
        <taxon>Actinomycetes</taxon>
        <taxon>Propionibacteriales</taxon>
        <taxon>Nocardioidaceae</taxon>
        <taxon>Thermasporomyces</taxon>
    </lineage>
</organism>
<dbReference type="PANTHER" id="PTHR33393:SF11">
    <property type="entry name" value="POLYGLUTAMINE SYNTHESIS ACCESSORY PROTEIN RV0574C-RELATED"/>
    <property type="match status" value="1"/>
</dbReference>
<dbReference type="SUPFAM" id="SSF56300">
    <property type="entry name" value="Metallo-dependent phosphatases"/>
    <property type="match status" value="1"/>
</dbReference>
<dbReference type="EMBL" id="QTUC01000001">
    <property type="protein sequence ID" value="REF36838.1"/>
    <property type="molecule type" value="Genomic_DNA"/>
</dbReference>
<evidence type="ECO:0000259" key="2">
    <source>
        <dbReference type="SMART" id="SM00854"/>
    </source>
</evidence>
<proteinExistence type="inferred from homology"/>
<dbReference type="Proteomes" id="UP000256485">
    <property type="component" value="Unassembled WGS sequence"/>
</dbReference>
<dbReference type="Pfam" id="PF09587">
    <property type="entry name" value="PGA_cap"/>
    <property type="match status" value="1"/>
</dbReference>
<evidence type="ECO:0000256" key="1">
    <source>
        <dbReference type="ARBA" id="ARBA00005662"/>
    </source>
</evidence>
<dbReference type="InterPro" id="IPR029052">
    <property type="entry name" value="Metallo-depent_PP-like"/>
</dbReference>
<dbReference type="SMART" id="SM00854">
    <property type="entry name" value="PGA_cap"/>
    <property type="match status" value="1"/>
</dbReference>
<dbReference type="OrthoDB" id="9810718at2"/>
<dbReference type="AlphaFoldDB" id="A0A3D9V506"/>
<accession>A0A3D9V506</accession>
<evidence type="ECO:0000313" key="3">
    <source>
        <dbReference type="EMBL" id="REF36838.1"/>
    </source>
</evidence>
<comment type="similarity">
    <text evidence="1">Belongs to the CapA family.</text>
</comment>
<dbReference type="RefSeq" id="WP_115850404.1">
    <property type="nucleotide sequence ID" value="NZ_QTUC01000001.1"/>
</dbReference>
<gene>
    <name evidence="3" type="ORF">DFJ64_2272</name>
</gene>
<dbReference type="PANTHER" id="PTHR33393">
    <property type="entry name" value="POLYGLUTAMINE SYNTHESIS ACCESSORY PROTEIN RV0574C-RELATED"/>
    <property type="match status" value="1"/>
</dbReference>
<protein>
    <submittedName>
        <fullName evidence="3">Poly-gamma-glutamate synthesis protein (Capsule biosynthesis protein)</fullName>
    </submittedName>
</protein>
<keyword evidence="4" id="KW-1185">Reference proteome</keyword>
<reference evidence="3 4" key="1">
    <citation type="submission" date="2018-08" db="EMBL/GenBank/DDBJ databases">
        <title>Sequencing the genomes of 1000 actinobacteria strains.</title>
        <authorList>
            <person name="Klenk H.-P."/>
        </authorList>
    </citation>
    <scope>NUCLEOTIDE SEQUENCE [LARGE SCALE GENOMIC DNA]</scope>
    <source>
        <strain evidence="3 4">DSM 22891</strain>
    </source>
</reference>
<dbReference type="CDD" id="cd07381">
    <property type="entry name" value="MPP_CapA"/>
    <property type="match status" value="1"/>
</dbReference>
<feature type="domain" description="Capsule synthesis protein CapA" evidence="2">
    <location>
        <begin position="4"/>
        <end position="245"/>
    </location>
</feature>
<sequence length="337" mass="36497">MAVRLALAGDTMLGRMVADAIRADGPERIVADEVVELTREADLFLLNLECCVSEHGEPWPDPDKPFFFRAPPAATELLRRLGVDCVTLANNHALDFGVTALLDTFRHLEDAGITWVGAGRDQSEARAARVVEASGLRLGVVGCADHPADFAAGPARPGIAYADLRRGPGWLPDAVQRLRHDVDAVLVTPHWGPNMVPAPLPYVRDAAAALRDAGATLIAGHSAHVFHGVRRPGILYDLGDFVDDYAVDPVLRNDLGLLFFVLLDRDGPRQLEAVPLVLDFCHTRLARGDEAAWIRRRFQAACAALGTEVSERDGRLVVAAFGAEDPPTPREAPGERR</sequence>
<dbReference type="InterPro" id="IPR019079">
    <property type="entry name" value="Capsule_synth_CapA"/>
</dbReference>
<name>A0A3D9V506_THECX</name>
<dbReference type="Gene3D" id="3.60.21.10">
    <property type="match status" value="1"/>
</dbReference>
<dbReference type="InterPro" id="IPR052169">
    <property type="entry name" value="CW_Biosynth-Accessory"/>
</dbReference>
<comment type="caution">
    <text evidence="3">The sequence shown here is derived from an EMBL/GenBank/DDBJ whole genome shotgun (WGS) entry which is preliminary data.</text>
</comment>